<proteinExistence type="predicted"/>
<dbReference type="RefSeq" id="WP_139948841.1">
    <property type="nucleotide sequence ID" value="NZ_CP040899.1"/>
</dbReference>
<feature type="domain" description="ATP-grasp" evidence="2">
    <location>
        <begin position="123"/>
        <end position="319"/>
    </location>
</feature>
<reference evidence="3 4" key="1">
    <citation type="submission" date="2019-05" db="EMBL/GenBank/DDBJ databases">
        <title>Georgenia *** sp. nov., and Georgenia *** sp. nov., isolated from the intestinal contents of plateau pika (Ochotona curzoniae) in the Qinghai-Tibet plateau of China.</title>
        <authorList>
            <person name="Tian Z."/>
        </authorList>
    </citation>
    <scope>NUCLEOTIDE SEQUENCE [LARGE SCALE GENOMIC DNA]</scope>
    <source>
        <strain evidence="3 4">Z294</strain>
    </source>
</reference>
<dbReference type="InterPro" id="IPR003806">
    <property type="entry name" value="ATP-grasp_PylC-type"/>
</dbReference>
<keyword evidence="1" id="KW-0067">ATP-binding</keyword>
<keyword evidence="4" id="KW-1185">Reference proteome</keyword>
<dbReference type="Gene3D" id="3.30.470.20">
    <property type="entry name" value="ATP-grasp fold, B domain"/>
    <property type="match status" value="1"/>
</dbReference>
<dbReference type="Pfam" id="PF02655">
    <property type="entry name" value="ATP-grasp_3"/>
    <property type="match status" value="1"/>
</dbReference>
<evidence type="ECO:0000259" key="2">
    <source>
        <dbReference type="PROSITE" id="PS50975"/>
    </source>
</evidence>
<organism evidence="3 4">
    <name type="scientific">Georgenia wutianyii</name>
    <dbReference type="NCBI Taxonomy" id="2585135"/>
    <lineage>
        <taxon>Bacteria</taxon>
        <taxon>Bacillati</taxon>
        <taxon>Actinomycetota</taxon>
        <taxon>Actinomycetes</taxon>
        <taxon>Micrococcales</taxon>
        <taxon>Bogoriellaceae</taxon>
        <taxon>Georgenia</taxon>
    </lineage>
</organism>
<evidence type="ECO:0000256" key="1">
    <source>
        <dbReference type="PROSITE-ProRule" id="PRU00409"/>
    </source>
</evidence>
<dbReference type="Gene3D" id="3.40.50.20">
    <property type="match status" value="1"/>
</dbReference>
<dbReference type="InterPro" id="IPR011761">
    <property type="entry name" value="ATP-grasp"/>
</dbReference>
<protein>
    <submittedName>
        <fullName evidence="3">ATP-grasp domain-containing protein</fullName>
    </submittedName>
</protein>
<name>A0ABX5VQ27_9MICO</name>
<keyword evidence="1" id="KW-0547">Nucleotide-binding</keyword>
<evidence type="ECO:0000313" key="4">
    <source>
        <dbReference type="Proteomes" id="UP000313948"/>
    </source>
</evidence>
<dbReference type="SUPFAM" id="SSF56059">
    <property type="entry name" value="Glutathione synthetase ATP-binding domain-like"/>
    <property type="match status" value="1"/>
</dbReference>
<dbReference type="Proteomes" id="UP000313948">
    <property type="component" value="Chromosome"/>
</dbReference>
<dbReference type="InterPro" id="IPR048764">
    <property type="entry name" value="PylC_N"/>
</dbReference>
<evidence type="ECO:0000313" key="3">
    <source>
        <dbReference type="EMBL" id="QDB79926.1"/>
    </source>
</evidence>
<dbReference type="PROSITE" id="PS50975">
    <property type="entry name" value="ATP_GRASP"/>
    <property type="match status" value="1"/>
</dbReference>
<accession>A0ABX5VQ27</accession>
<dbReference type="EMBL" id="CP040899">
    <property type="protein sequence ID" value="QDB79926.1"/>
    <property type="molecule type" value="Genomic_DNA"/>
</dbReference>
<sequence>MRDIKIVIGSAGRRTYLVGWFMAALAELGLPGEVIVTENDVTSPSFGLAHRSVWMPPYADPAYAEQMLELFTAERPDLFVPLNDFEIDLLSRGLGSRLEEYCDHVLVPSRQAQRNLSDKLAMSQSLAAAGVTTPRTWLAAELDELRGSVDDPVSEYVVKHRFGSGSSGLRFATPSQLDSAVAGSLAELPAPDNDPVPDLPPAARVVVQQRVPGDEYGVDGVFSLTSPTPALTGVLARRKLRMRAGETDKAVTVDPAPFVETVTRLGDLIGPRGLVDIDIIRTADGAQHVIDINPRFGGGYPFCHAAGANVPLYILQSLRGAADPALLEYRTALTVAKYQDVRVVGELDNVEKGS</sequence>
<dbReference type="Pfam" id="PF21360">
    <property type="entry name" value="PylC-like_N"/>
    <property type="match status" value="1"/>
</dbReference>
<gene>
    <name evidence="3" type="ORF">FE251_11490</name>
</gene>